<gene>
    <name evidence="2" type="ORF">OHK93_007746</name>
</gene>
<evidence type="ECO:0000313" key="3">
    <source>
        <dbReference type="Proteomes" id="UP001161017"/>
    </source>
</evidence>
<dbReference type="AlphaFoldDB" id="A0AA43QNZ4"/>
<comment type="caution">
    <text evidence="2">The sequence shown here is derived from an EMBL/GenBank/DDBJ whole genome shotgun (WGS) entry which is preliminary data.</text>
</comment>
<proteinExistence type="predicted"/>
<keyword evidence="3" id="KW-1185">Reference proteome</keyword>
<dbReference type="Proteomes" id="UP001161017">
    <property type="component" value="Unassembled WGS sequence"/>
</dbReference>
<organism evidence="2 3">
    <name type="scientific">Ramalina farinacea</name>
    <dbReference type="NCBI Taxonomy" id="258253"/>
    <lineage>
        <taxon>Eukaryota</taxon>
        <taxon>Fungi</taxon>
        <taxon>Dikarya</taxon>
        <taxon>Ascomycota</taxon>
        <taxon>Pezizomycotina</taxon>
        <taxon>Lecanoromycetes</taxon>
        <taxon>OSLEUM clade</taxon>
        <taxon>Lecanoromycetidae</taxon>
        <taxon>Lecanorales</taxon>
        <taxon>Lecanorineae</taxon>
        <taxon>Ramalinaceae</taxon>
        <taxon>Ramalina</taxon>
    </lineage>
</organism>
<sequence>MKSWRPNIKPYSSALGRRLLSNSKPFPEFRTEPIFNPGCPAGQPLERESLDLDPLNPSSSISSKLPKSPLLDPKLNAARFGHKVPKAKARGDQLSEFQRKLRKNPYGMQQSRIPDVASDSTGDEAIDTAKSPPGTADDAPEDSEASPTNKGQNLRILSGTHFLSSNVALQHVSSLPRSRYIGLLPHRWKEAGIVKGGEPVWRGDMADFAADLLRQKARDGLESLGQWEGRNFIAGCEDWSKLDAHRQPAAVLYLRPYDGKEEDISPMDGPPPYAIIQHRGRQKIPVYNITALLGRDGLRGLKEHDPESFGEMLTVLKNKRATLDVQRSLWRLMGYLSH</sequence>
<feature type="compositionally biased region" description="Low complexity" evidence="1">
    <location>
        <begin position="52"/>
        <end position="73"/>
    </location>
</feature>
<feature type="region of interest" description="Disordered" evidence="1">
    <location>
        <begin position="31"/>
        <end position="73"/>
    </location>
</feature>
<feature type="region of interest" description="Disordered" evidence="1">
    <location>
        <begin position="100"/>
        <end position="152"/>
    </location>
</feature>
<name>A0AA43QNZ4_9LECA</name>
<protein>
    <submittedName>
        <fullName evidence="2">Uncharacterized protein</fullName>
    </submittedName>
</protein>
<accession>A0AA43QNZ4</accession>
<evidence type="ECO:0000313" key="2">
    <source>
        <dbReference type="EMBL" id="MDI1488471.1"/>
    </source>
</evidence>
<dbReference type="EMBL" id="JAPUFD010000007">
    <property type="protein sequence ID" value="MDI1488471.1"/>
    <property type="molecule type" value="Genomic_DNA"/>
</dbReference>
<reference evidence="2" key="1">
    <citation type="journal article" date="2023" name="Genome Biol. Evol.">
        <title>First Whole Genome Sequence and Flow Cytometry Genome Size Data for the Lichen-Forming Fungus Ramalina farinacea (Ascomycota).</title>
        <authorList>
            <person name="Llewellyn T."/>
            <person name="Mian S."/>
            <person name="Hill R."/>
            <person name="Leitch I.J."/>
            <person name="Gaya E."/>
        </authorList>
    </citation>
    <scope>NUCLEOTIDE SEQUENCE</scope>
    <source>
        <strain evidence="2">LIQ254RAFAR</strain>
    </source>
</reference>
<evidence type="ECO:0000256" key="1">
    <source>
        <dbReference type="SAM" id="MobiDB-lite"/>
    </source>
</evidence>